<accession>A0A1B1TC19</accession>
<reference evidence="2" key="1">
    <citation type="submission" date="2014-11" db="EMBL/GenBank/DDBJ databases">
        <authorList>
            <person name="Zhu J."/>
            <person name="Qi W."/>
            <person name="Song R."/>
        </authorList>
    </citation>
    <scope>NUCLEOTIDE SEQUENCE</scope>
</reference>
<evidence type="ECO:0000313" key="2">
    <source>
        <dbReference type="EMBL" id="ANV79829.1"/>
    </source>
</evidence>
<keyword evidence="1" id="KW-0812">Transmembrane</keyword>
<name>A0A1B1TC19_9ARCH</name>
<protein>
    <recommendedName>
        <fullName evidence="3">DUF3592 domain-containing protein</fullName>
    </recommendedName>
</protein>
<feature type="transmembrane region" description="Helical" evidence="1">
    <location>
        <begin position="18"/>
        <end position="41"/>
    </location>
</feature>
<organism evidence="2">
    <name type="scientific">uncultured Poseidoniia archaeon</name>
    <dbReference type="NCBI Taxonomy" id="1697135"/>
    <lineage>
        <taxon>Archaea</taxon>
        <taxon>Methanobacteriati</taxon>
        <taxon>Thermoplasmatota</taxon>
        <taxon>Candidatus Poseidoniia</taxon>
        <taxon>environmental samples</taxon>
    </lineage>
</organism>
<reference evidence="2" key="2">
    <citation type="journal article" date="2015" name="ISME J.">
        <title>A new class of marine Euryarchaeota group II from the Mediterranean deep chlorophyll maximum.</title>
        <authorList>
            <person name="Martin-Cuadrado A.B."/>
            <person name="Garcia-Heredia I."/>
            <person name="Molto A.G."/>
            <person name="Lopez-Ubeda R."/>
            <person name="Kimes N."/>
            <person name="Lopez-Garcia P."/>
            <person name="Moreira D."/>
            <person name="Rodriguez-Valera F."/>
        </authorList>
    </citation>
    <scope>NUCLEOTIDE SEQUENCE</scope>
</reference>
<evidence type="ECO:0008006" key="3">
    <source>
        <dbReference type="Google" id="ProtNLM"/>
    </source>
</evidence>
<dbReference type="EMBL" id="KP211853">
    <property type="protein sequence ID" value="ANV79829.1"/>
    <property type="molecule type" value="Genomic_DNA"/>
</dbReference>
<proteinExistence type="predicted"/>
<feature type="transmembrane region" description="Helical" evidence="1">
    <location>
        <begin position="245"/>
        <end position="265"/>
    </location>
</feature>
<feature type="transmembrane region" description="Helical" evidence="1">
    <location>
        <begin position="150"/>
        <end position="169"/>
    </location>
</feature>
<feature type="transmembrane region" description="Helical" evidence="1">
    <location>
        <begin position="208"/>
        <end position="233"/>
    </location>
</feature>
<dbReference type="AlphaFoldDB" id="A0A1B1TC19"/>
<sequence length="307" mass="35345">MLDSGQDSNHKPIFREGFFLIFIIFWAIICLFTMGLLNMFLQPEMDRVYGHVEEGTEWFEEYREIKNTINGRQYYSDEFRCYAFLNYTYTVNGEVFYGNYGQPVEYTISKSSVSCIDTTLEKYNSSFNVSVWYYPDDPANSRLTEDVEEITSTVTCCCCFQFFIGVILIQLGKSKTNKNNIPISFENISVSQPMTISVPNKTVRNTDLVFVFLKKIIGICIIIFSILPLYIVYEAYTKPTLQGDLSIPFTCCGSVGILIGLVFLIPTRNNVIKTKNIPIVILEEKTTQENNETPQDIEWWNTSTEDN</sequence>
<evidence type="ECO:0000256" key="1">
    <source>
        <dbReference type="SAM" id="Phobius"/>
    </source>
</evidence>
<keyword evidence="1" id="KW-1133">Transmembrane helix</keyword>
<keyword evidence="1" id="KW-0472">Membrane</keyword>